<protein>
    <submittedName>
        <fullName evidence="2">Type 1 fimbrial protein</fullName>
    </submittedName>
</protein>
<gene>
    <name evidence="2" type="ORF">QQF32_24360</name>
</gene>
<name>A0AAP4FZ15_9ENTR</name>
<dbReference type="RefSeq" id="WP_285148830.1">
    <property type="nucleotide sequence ID" value="NZ_JASSOM010000094.1"/>
</dbReference>
<dbReference type="PANTHER" id="PTHR33420">
    <property type="entry name" value="FIMBRIAL SUBUNIT ELFA-RELATED"/>
    <property type="match status" value="1"/>
</dbReference>
<dbReference type="EMBL" id="JASSOM010000094">
    <property type="protein sequence ID" value="MDK9366333.1"/>
    <property type="molecule type" value="Genomic_DNA"/>
</dbReference>
<dbReference type="AlphaFoldDB" id="A0AAP4FZ15"/>
<reference evidence="2 3" key="1">
    <citation type="submission" date="2023-06" db="EMBL/GenBank/DDBJ databases">
        <title>Identification and characterization of antibiotic-resistant Gram-negative bacteria.</title>
        <authorList>
            <person name="Cho G.-S."/>
            <person name="Lee J."/>
            <person name="Tai E."/>
            <person name="Jeong S."/>
            <person name="Kim I."/>
            <person name="Kim B.-E."/>
            <person name="Jeong M.-I."/>
            <person name="Oh K.-K."/>
            <person name="Franz C.M.A.P."/>
        </authorList>
    </citation>
    <scope>NUCLEOTIDE SEQUENCE [LARGE SCALE GENOMIC DNA]</scope>
    <source>
        <strain evidence="2 3">V106_12</strain>
    </source>
</reference>
<evidence type="ECO:0000313" key="3">
    <source>
        <dbReference type="Proteomes" id="UP001223214"/>
    </source>
</evidence>
<feature type="chain" id="PRO_5042957481" evidence="1">
    <location>
        <begin position="26"/>
        <end position="177"/>
    </location>
</feature>
<evidence type="ECO:0000313" key="2">
    <source>
        <dbReference type="EMBL" id="MDK9366333.1"/>
    </source>
</evidence>
<dbReference type="InterPro" id="IPR008966">
    <property type="entry name" value="Adhesion_dom_sf"/>
</dbReference>
<keyword evidence="3" id="KW-1185">Reference proteome</keyword>
<organism evidence="2 3">
    <name type="scientific">Lelliottia wanjuensis</name>
    <dbReference type="NCBI Taxonomy" id="3050585"/>
    <lineage>
        <taxon>Bacteria</taxon>
        <taxon>Pseudomonadati</taxon>
        <taxon>Pseudomonadota</taxon>
        <taxon>Gammaproteobacteria</taxon>
        <taxon>Enterobacterales</taxon>
        <taxon>Enterobacteriaceae</taxon>
        <taxon>Lelliottia</taxon>
    </lineage>
</organism>
<dbReference type="InterPro" id="IPR050263">
    <property type="entry name" value="Bact_Fimbrial_Adh_Pro"/>
</dbReference>
<evidence type="ECO:0000256" key="1">
    <source>
        <dbReference type="SAM" id="SignalP"/>
    </source>
</evidence>
<dbReference type="GO" id="GO:0043709">
    <property type="term" value="P:cell adhesion involved in single-species biofilm formation"/>
    <property type="evidence" value="ECO:0007669"/>
    <property type="project" value="TreeGrafter"/>
</dbReference>
<dbReference type="Gene3D" id="2.60.40.1090">
    <property type="entry name" value="Fimbrial-type adhesion domain"/>
    <property type="match status" value="1"/>
</dbReference>
<dbReference type="SUPFAM" id="SSF49401">
    <property type="entry name" value="Bacterial adhesins"/>
    <property type="match status" value="1"/>
</dbReference>
<comment type="caution">
    <text evidence="2">The sequence shown here is derived from an EMBL/GenBank/DDBJ whole genome shotgun (WGS) entry which is preliminary data.</text>
</comment>
<dbReference type="Proteomes" id="UP001223214">
    <property type="component" value="Unassembled WGS sequence"/>
</dbReference>
<dbReference type="InterPro" id="IPR036937">
    <property type="entry name" value="Adhesion_dom_fimbrial_sf"/>
</dbReference>
<accession>A0AAP4FZ15</accession>
<feature type="signal peptide" evidence="1">
    <location>
        <begin position="1"/>
        <end position="25"/>
    </location>
</feature>
<dbReference type="PANTHER" id="PTHR33420:SF27">
    <property type="entry name" value="PROTEIN FIMG"/>
    <property type="match status" value="1"/>
</dbReference>
<dbReference type="GO" id="GO:0009289">
    <property type="term" value="C:pilus"/>
    <property type="evidence" value="ECO:0007669"/>
    <property type="project" value="InterPro"/>
</dbReference>
<sequence>MKSTHLFSTLAITLCATLLTANVFAANSVSIDIKGKVIASPCTTVNGGEATKAVALGDTIGADTLATAGSGTPLVKFELPLTGCPAGTTNIKATFSGTADGTTTTMWKNTAATPAPNTAIELSNQTGSALISNGSSITEAVTSGTATFKLQARAYSAAGSATPGDIESVIVATFEYQ</sequence>
<keyword evidence="1" id="KW-0732">Signal</keyword>
<proteinExistence type="predicted"/>